<dbReference type="AlphaFoldDB" id="A0A2P5E915"/>
<evidence type="ECO:0000256" key="7">
    <source>
        <dbReference type="ARBA" id="ARBA00023315"/>
    </source>
</evidence>
<evidence type="ECO:0000256" key="6">
    <source>
        <dbReference type="ARBA" id="ARBA00022824"/>
    </source>
</evidence>
<protein>
    <submittedName>
        <fullName evidence="14">O-acyltransferase</fullName>
    </submittedName>
</protein>
<evidence type="ECO:0000256" key="10">
    <source>
        <dbReference type="ARBA" id="ARBA00048109"/>
    </source>
</evidence>
<evidence type="ECO:0000256" key="8">
    <source>
        <dbReference type="ARBA" id="ARBA00024360"/>
    </source>
</evidence>
<comment type="similarity">
    <text evidence="8">In the N-terminal section; belongs to the long-chain O-acyltransferase family.</text>
</comment>
<feature type="region of interest" description="Disordered" evidence="11">
    <location>
        <begin position="163"/>
        <end position="183"/>
    </location>
</feature>
<name>A0A2P5E915_TREOI</name>
<dbReference type="InParanoid" id="A0A2P5E915"/>
<feature type="domain" description="O-acyltransferase WSD1 C-terminal" evidence="13">
    <location>
        <begin position="323"/>
        <end position="469"/>
    </location>
</feature>
<dbReference type="Proteomes" id="UP000237000">
    <property type="component" value="Unassembled WGS sequence"/>
</dbReference>
<keyword evidence="15" id="KW-1185">Reference proteome</keyword>
<evidence type="ECO:0000313" key="14">
    <source>
        <dbReference type="EMBL" id="PON82033.1"/>
    </source>
</evidence>
<keyword evidence="6" id="KW-0256">Endoplasmic reticulum</keyword>
<dbReference type="GO" id="GO:0019432">
    <property type="term" value="P:triglyceride biosynthetic process"/>
    <property type="evidence" value="ECO:0007669"/>
    <property type="project" value="UniProtKB-UniPathway"/>
</dbReference>
<evidence type="ECO:0000256" key="2">
    <source>
        <dbReference type="ARBA" id="ARBA00004586"/>
    </source>
</evidence>
<comment type="catalytic activity">
    <reaction evidence="10">
        <text>an acyl-CoA + a 1,2-diacyl-sn-glycerol = a triacyl-sn-glycerol + CoA</text>
        <dbReference type="Rhea" id="RHEA:10868"/>
        <dbReference type="ChEBI" id="CHEBI:17815"/>
        <dbReference type="ChEBI" id="CHEBI:57287"/>
        <dbReference type="ChEBI" id="CHEBI:58342"/>
        <dbReference type="ChEBI" id="CHEBI:64615"/>
        <dbReference type="EC" id="2.3.1.20"/>
    </reaction>
</comment>
<dbReference type="Pfam" id="PF03007">
    <property type="entry name" value="WS_DGAT_cat"/>
    <property type="match status" value="1"/>
</dbReference>
<keyword evidence="5 14" id="KW-0808">Transferase</keyword>
<dbReference type="GO" id="GO:0005886">
    <property type="term" value="C:plasma membrane"/>
    <property type="evidence" value="ECO:0007669"/>
    <property type="project" value="UniProtKB-SubCell"/>
</dbReference>
<feature type="domain" description="O-acyltransferase WSD1-like N-terminal" evidence="12">
    <location>
        <begin position="53"/>
        <end position="267"/>
    </location>
</feature>
<dbReference type="UniPathway" id="UPA00282"/>
<evidence type="ECO:0000313" key="15">
    <source>
        <dbReference type="Proteomes" id="UP000237000"/>
    </source>
</evidence>
<dbReference type="GO" id="GO:0004144">
    <property type="term" value="F:diacylglycerol O-acyltransferase activity"/>
    <property type="evidence" value="ECO:0007669"/>
    <property type="project" value="UniProtKB-EC"/>
</dbReference>
<comment type="caution">
    <text evidence="14">The sequence shown here is derived from an EMBL/GenBank/DDBJ whole genome shotgun (WGS) entry which is preliminary data.</text>
</comment>
<evidence type="ECO:0000256" key="1">
    <source>
        <dbReference type="ARBA" id="ARBA00004162"/>
    </source>
</evidence>
<gene>
    <name evidence="14" type="ORF">TorRG33x02_221500</name>
</gene>
<dbReference type="Gene3D" id="3.30.559.10">
    <property type="entry name" value="Chloramphenicol acetyltransferase-like domain"/>
    <property type="match status" value="1"/>
</dbReference>
<dbReference type="InterPro" id="IPR023213">
    <property type="entry name" value="CAT-like_dom_sf"/>
</dbReference>
<evidence type="ECO:0000259" key="13">
    <source>
        <dbReference type="Pfam" id="PF06974"/>
    </source>
</evidence>
<evidence type="ECO:0000256" key="5">
    <source>
        <dbReference type="ARBA" id="ARBA00022679"/>
    </source>
</evidence>
<dbReference type="PANTHER" id="PTHR31650:SF41">
    <property type="entry name" value="O-ACYLTRANSFERASE WSD1-LIKE ISOFORM X1"/>
    <property type="match status" value="1"/>
</dbReference>
<sequence length="478" mass="53258">MASPATDSDEPLTPAGRLFLRPEMNQIIHCVLGVKNPLDIDAVKSQIRDSFLLKHPRFRSLLVVDRRGLERWRRTSVDLDRHLIVVDSPVNSNGGSDDEAAVNEYLAEMSIGSGLGLDKPLWEIHLLMAHKCVVFRIHHALGDGISLMSMLLSGCRKVGEPDAVPSIGPVSSSSSSNRRKSREGGRRGWREYCYWDAIVGLVGVLWFSLVFVVEFLVKLLWVCDRETAISGGDGVELWPRKLATARFSVDDMKTVKKAINDATINDVLFGVISSGLSRYLDHRTPNALQEGFQITGLAMVNLRKQPGLQELSELMRSNSESRWGNKFGFILLPVKYHKTSGTDPLLYVKRAKVMLDRKKQSLEAHFSYKIGYYVMTYLGSKVAGLLNYRIVCNTSFTISNVVGPQEAIAILDNPVTYVRVNSSSLPHALTMHMLSYAGRADMQILVAKDIIPDPEFLAKCFEDALFEMKEAASAIIQT</sequence>
<feature type="compositionally biased region" description="Low complexity" evidence="11">
    <location>
        <begin position="166"/>
        <end position="176"/>
    </location>
</feature>
<evidence type="ECO:0000256" key="9">
    <source>
        <dbReference type="ARBA" id="ARBA00047604"/>
    </source>
</evidence>
<dbReference type="InterPro" id="IPR004255">
    <property type="entry name" value="O-acyltransferase_WSD1_N"/>
</dbReference>
<dbReference type="GO" id="GO:0047196">
    <property type="term" value="F:long-chain-alcohol O-fatty-acyltransferase activity"/>
    <property type="evidence" value="ECO:0007669"/>
    <property type="project" value="UniProtKB-EC"/>
</dbReference>
<comment type="subcellular location">
    <subcellularLocation>
        <location evidence="1">Cell membrane</location>
        <topology evidence="1">Single-pass membrane protein</topology>
    </subcellularLocation>
    <subcellularLocation>
        <location evidence="2">Endoplasmic reticulum membrane</location>
    </subcellularLocation>
</comment>
<dbReference type="OrthoDB" id="619536at2759"/>
<comment type="pathway">
    <text evidence="3">Glycerolipid metabolism; triacylglycerol biosynthesis.</text>
</comment>
<keyword evidence="7 14" id="KW-0012">Acyltransferase</keyword>
<reference evidence="15" key="1">
    <citation type="submission" date="2016-06" db="EMBL/GenBank/DDBJ databases">
        <title>Parallel loss of symbiosis genes in relatives of nitrogen-fixing non-legume Parasponia.</title>
        <authorList>
            <person name="Van Velzen R."/>
            <person name="Holmer R."/>
            <person name="Bu F."/>
            <person name="Rutten L."/>
            <person name="Van Zeijl A."/>
            <person name="Liu W."/>
            <person name="Santuari L."/>
            <person name="Cao Q."/>
            <person name="Sharma T."/>
            <person name="Shen D."/>
            <person name="Roswanjaya Y."/>
            <person name="Wardhani T."/>
            <person name="Kalhor M.S."/>
            <person name="Jansen J."/>
            <person name="Van den Hoogen J."/>
            <person name="Gungor B."/>
            <person name="Hartog M."/>
            <person name="Hontelez J."/>
            <person name="Verver J."/>
            <person name="Yang W.-C."/>
            <person name="Schijlen E."/>
            <person name="Repin R."/>
            <person name="Schilthuizen M."/>
            <person name="Schranz E."/>
            <person name="Heidstra R."/>
            <person name="Miyata K."/>
            <person name="Fedorova E."/>
            <person name="Kohlen W."/>
            <person name="Bisseling T."/>
            <person name="Smit S."/>
            <person name="Geurts R."/>
        </authorList>
    </citation>
    <scope>NUCLEOTIDE SEQUENCE [LARGE SCALE GENOMIC DNA]</scope>
    <source>
        <strain evidence="15">cv. RG33-2</strain>
    </source>
</reference>
<evidence type="ECO:0000256" key="4">
    <source>
        <dbReference type="ARBA" id="ARBA00005189"/>
    </source>
</evidence>
<evidence type="ECO:0000259" key="12">
    <source>
        <dbReference type="Pfam" id="PF03007"/>
    </source>
</evidence>
<accession>A0A2P5E915</accession>
<comment type="pathway">
    <text evidence="4">Lipid metabolism.</text>
</comment>
<dbReference type="STRING" id="63057.A0A2P5E915"/>
<dbReference type="InterPro" id="IPR009721">
    <property type="entry name" value="O-acyltransferase_WSD1_C"/>
</dbReference>
<dbReference type="SUPFAM" id="SSF52777">
    <property type="entry name" value="CoA-dependent acyltransferases"/>
    <property type="match status" value="1"/>
</dbReference>
<organism evidence="14 15">
    <name type="scientific">Trema orientale</name>
    <name type="common">Charcoal tree</name>
    <name type="synonym">Celtis orientalis</name>
    <dbReference type="NCBI Taxonomy" id="63057"/>
    <lineage>
        <taxon>Eukaryota</taxon>
        <taxon>Viridiplantae</taxon>
        <taxon>Streptophyta</taxon>
        <taxon>Embryophyta</taxon>
        <taxon>Tracheophyta</taxon>
        <taxon>Spermatophyta</taxon>
        <taxon>Magnoliopsida</taxon>
        <taxon>eudicotyledons</taxon>
        <taxon>Gunneridae</taxon>
        <taxon>Pentapetalae</taxon>
        <taxon>rosids</taxon>
        <taxon>fabids</taxon>
        <taxon>Rosales</taxon>
        <taxon>Cannabaceae</taxon>
        <taxon>Trema</taxon>
    </lineage>
</organism>
<evidence type="ECO:0000256" key="11">
    <source>
        <dbReference type="SAM" id="MobiDB-lite"/>
    </source>
</evidence>
<dbReference type="InterPro" id="IPR045034">
    <property type="entry name" value="O-acyltransferase_WSD1-like"/>
</dbReference>
<dbReference type="PANTHER" id="PTHR31650">
    <property type="entry name" value="O-ACYLTRANSFERASE (WSD1-LIKE) FAMILY PROTEIN"/>
    <property type="match status" value="1"/>
</dbReference>
<proteinExistence type="inferred from homology"/>
<dbReference type="EMBL" id="JXTC01000203">
    <property type="protein sequence ID" value="PON82033.1"/>
    <property type="molecule type" value="Genomic_DNA"/>
</dbReference>
<evidence type="ECO:0000256" key="3">
    <source>
        <dbReference type="ARBA" id="ARBA00004771"/>
    </source>
</evidence>
<dbReference type="Pfam" id="PF06974">
    <property type="entry name" value="WS_DGAT_C"/>
    <property type="match status" value="1"/>
</dbReference>
<comment type="catalytic activity">
    <reaction evidence="9">
        <text>a long chain fatty alcohol + a fatty acyl-CoA = a long-chain alcohol wax ester + CoA</text>
        <dbReference type="Rhea" id="RHEA:38443"/>
        <dbReference type="ChEBI" id="CHEBI:17135"/>
        <dbReference type="ChEBI" id="CHEBI:57287"/>
        <dbReference type="ChEBI" id="CHEBI:77636"/>
        <dbReference type="ChEBI" id="CHEBI:235323"/>
        <dbReference type="EC" id="2.3.1.75"/>
    </reaction>
</comment>
<dbReference type="GO" id="GO:0005789">
    <property type="term" value="C:endoplasmic reticulum membrane"/>
    <property type="evidence" value="ECO:0007669"/>
    <property type="project" value="UniProtKB-SubCell"/>
</dbReference>